<feature type="region of interest" description="Disordered" evidence="2">
    <location>
        <begin position="109"/>
        <end position="129"/>
    </location>
</feature>
<dbReference type="AlphaFoldDB" id="A0A0L0FQF5"/>
<reference evidence="3 4" key="1">
    <citation type="submission" date="2011-02" db="EMBL/GenBank/DDBJ databases">
        <title>The Genome Sequence of Sphaeroforma arctica JP610.</title>
        <authorList>
            <consortium name="The Broad Institute Genome Sequencing Platform"/>
            <person name="Russ C."/>
            <person name="Cuomo C."/>
            <person name="Young S.K."/>
            <person name="Zeng Q."/>
            <person name="Gargeya S."/>
            <person name="Alvarado L."/>
            <person name="Berlin A."/>
            <person name="Chapman S.B."/>
            <person name="Chen Z."/>
            <person name="Freedman E."/>
            <person name="Gellesch M."/>
            <person name="Goldberg J."/>
            <person name="Griggs A."/>
            <person name="Gujja S."/>
            <person name="Heilman E."/>
            <person name="Heiman D."/>
            <person name="Howarth C."/>
            <person name="Mehta T."/>
            <person name="Neiman D."/>
            <person name="Pearson M."/>
            <person name="Roberts A."/>
            <person name="Saif S."/>
            <person name="Shea T."/>
            <person name="Shenoy N."/>
            <person name="Sisk P."/>
            <person name="Stolte C."/>
            <person name="Sykes S."/>
            <person name="White J."/>
            <person name="Yandava C."/>
            <person name="Burger G."/>
            <person name="Gray M.W."/>
            <person name="Holland P.W.H."/>
            <person name="King N."/>
            <person name="Lang F.B.F."/>
            <person name="Roger A.J."/>
            <person name="Ruiz-Trillo I."/>
            <person name="Haas B."/>
            <person name="Nusbaum C."/>
            <person name="Birren B."/>
        </authorList>
    </citation>
    <scope>NUCLEOTIDE SEQUENCE [LARGE SCALE GENOMIC DNA]</scope>
    <source>
        <strain evidence="3 4">JP610</strain>
    </source>
</reference>
<feature type="compositionally biased region" description="Polar residues" evidence="2">
    <location>
        <begin position="282"/>
        <end position="301"/>
    </location>
</feature>
<dbReference type="EMBL" id="KQ242532">
    <property type="protein sequence ID" value="KNC78233.1"/>
    <property type="molecule type" value="Genomic_DNA"/>
</dbReference>
<name>A0A0L0FQF5_9EUKA</name>
<feature type="coiled-coil region" evidence="1">
    <location>
        <begin position="5"/>
        <end position="32"/>
    </location>
</feature>
<feature type="region of interest" description="Disordered" evidence="2">
    <location>
        <begin position="152"/>
        <end position="301"/>
    </location>
</feature>
<evidence type="ECO:0000256" key="2">
    <source>
        <dbReference type="SAM" id="MobiDB-lite"/>
    </source>
</evidence>
<feature type="compositionally biased region" description="Polar residues" evidence="2">
    <location>
        <begin position="152"/>
        <end position="161"/>
    </location>
</feature>
<organism evidence="3 4">
    <name type="scientific">Sphaeroforma arctica JP610</name>
    <dbReference type="NCBI Taxonomy" id="667725"/>
    <lineage>
        <taxon>Eukaryota</taxon>
        <taxon>Ichthyosporea</taxon>
        <taxon>Ichthyophonida</taxon>
        <taxon>Sphaeroforma</taxon>
    </lineage>
</organism>
<feature type="compositionally biased region" description="Low complexity" evidence="2">
    <location>
        <begin position="116"/>
        <end position="129"/>
    </location>
</feature>
<keyword evidence="4" id="KW-1185">Reference proteome</keyword>
<dbReference type="Proteomes" id="UP000054560">
    <property type="component" value="Unassembled WGS sequence"/>
</dbReference>
<dbReference type="RefSeq" id="XP_014152135.1">
    <property type="nucleotide sequence ID" value="XM_014296660.1"/>
</dbReference>
<evidence type="ECO:0000256" key="1">
    <source>
        <dbReference type="SAM" id="Coils"/>
    </source>
</evidence>
<keyword evidence="1" id="KW-0175">Coiled coil</keyword>
<proteinExistence type="predicted"/>
<feature type="compositionally biased region" description="Polar residues" evidence="2">
    <location>
        <begin position="184"/>
        <end position="196"/>
    </location>
</feature>
<feature type="compositionally biased region" description="Basic and acidic residues" evidence="2">
    <location>
        <begin position="67"/>
        <end position="81"/>
    </location>
</feature>
<protein>
    <submittedName>
        <fullName evidence="3">Uncharacterized protein</fullName>
    </submittedName>
</protein>
<dbReference type="GeneID" id="25909831"/>
<accession>A0A0L0FQF5</accession>
<feature type="compositionally biased region" description="Low complexity" evidence="2">
    <location>
        <begin position="213"/>
        <end position="280"/>
    </location>
</feature>
<gene>
    <name evidence="3" type="ORF">SARC_09327</name>
</gene>
<sequence>MGKTADNAYLTNEELAERNERLKRKQKAHLAKAGGWTAGSGIGGIIFAPILAVTLPAAAAEAAAAKKLSDKQKKVKDEMNRRQFGGTSDVDGGFDSGIGLGQDNYAKTSSAGYDNTSSGSPKKTTSSETKLTRTFSAGDFTNGSFNALSVLPSTASRSSEPPTRAVQKGDEINLIDWDDEVSDVRTSPTPSYSAKNDQLKDTFSKALDPFSNQSTTQQAAFEQQEASYGQQQASYGQQQASYGQRQASYGQGFQPAQQFQPYSQAIQYQQPGQYYQPPQYAMNDQQQYKSQSNQIEYNPFS</sequence>
<feature type="region of interest" description="Disordered" evidence="2">
    <location>
        <begin position="67"/>
        <end position="95"/>
    </location>
</feature>
<evidence type="ECO:0000313" key="4">
    <source>
        <dbReference type="Proteomes" id="UP000054560"/>
    </source>
</evidence>
<evidence type="ECO:0000313" key="3">
    <source>
        <dbReference type="EMBL" id="KNC78233.1"/>
    </source>
</evidence>